<dbReference type="PANTHER" id="PTHR47572:SF4">
    <property type="entry name" value="LACTONASE DRP35"/>
    <property type="match status" value="1"/>
</dbReference>
<proteinExistence type="predicted"/>
<dbReference type="OrthoDB" id="8584394at2"/>
<keyword evidence="4" id="KW-1185">Reference proteome</keyword>
<dbReference type="Gene3D" id="2.120.10.30">
    <property type="entry name" value="TolB, C-terminal domain"/>
    <property type="match status" value="1"/>
</dbReference>
<evidence type="ECO:0000259" key="2">
    <source>
        <dbReference type="Pfam" id="PF08450"/>
    </source>
</evidence>
<dbReference type="Proteomes" id="UP000310314">
    <property type="component" value="Unassembled WGS sequence"/>
</dbReference>
<gene>
    <name evidence="3" type="ORF">FEE95_09940</name>
</gene>
<dbReference type="InterPro" id="IPR013658">
    <property type="entry name" value="SGL"/>
</dbReference>
<evidence type="ECO:0000313" key="3">
    <source>
        <dbReference type="EMBL" id="TMM56812.1"/>
    </source>
</evidence>
<protein>
    <recommendedName>
        <fullName evidence="2">SMP-30/Gluconolactonase/LRE-like region domain-containing protein</fullName>
    </recommendedName>
</protein>
<dbReference type="PROSITE" id="PS51257">
    <property type="entry name" value="PROKAR_LIPOPROTEIN"/>
    <property type="match status" value="1"/>
</dbReference>
<dbReference type="AlphaFoldDB" id="A0A5S3PQ33"/>
<dbReference type="Pfam" id="PF08450">
    <property type="entry name" value="SGL"/>
    <property type="match status" value="1"/>
</dbReference>
<feature type="domain" description="SMP-30/Gluconolactonase/LRE-like region" evidence="2">
    <location>
        <begin position="40"/>
        <end position="222"/>
    </location>
</feature>
<dbReference type="EMBL" id="VATY01000002">
    <property type="protein sequence ID" value="TMM56812.1"/>
    <property type="molecule type" value="Genomic_DNA"/>
</dbReference>
<evidence type="ECO:0000256" key="1">
    <source>
        <dbReference type="ARBA" id="ARBA00022801"/>
    </source>
</evidence>
<evidence type="ECO:0000313" key="4">
    <source>
        <dbReference type="Proteomes" id="UP000310314"/>
    </source>
</evidence>
<organism evidence="3 4">
    <name type="scientific">Maribacter algarum</name>
    <name type="common">ex Zhang et al. 2020</name>
    <dbReference type="NCBI Taxonomy" id="2578118"/>
    <lineage>
        <taxon>Bacteria</taxon>
        <taxon>Pseudomonadati</taxon>
        <taxon>Bacteroidota</taxon>
        <taxon>Flavobacteriia</taxon>
        <taxon>Flavobacteriales</taxon>
        <taxon>Flavobacteriaceae</taxon>
        <taxon>Maribacter</taxon>
    </lineage>
</organism>
<dbReference type="InterPro" id="IPR051262">
    <property type="entry name" value="SMP-30/CGR1_Lactonase"/>
</dbReference>
<sequence length="321" mass="36129">MDKKQLPEMKYVTTILVFLFLLACNHKAPYEYVLDEKDLVPEGITYSAKIDAFYLTSVTKSKIIAVDRTTGKQTDFITENKFGYQPGVGIWVDDKRNQLHALGGYYRLPDSLSSLYTFDLNTKKLLKRYNLSDEHFLNDMVVDTKGDMYLTDTKDASVFILKQGSDSLELFYKSEEIEFPNGIAISDDNSKLYVASMPLGIKVIDISSKKILNETDTLDISTGIDGLEFRKGHLYGIQNGVSANGFNFRKLLLNDAQNQIIGAEIIDGGNPELYVPLTFCFAENRAVVIGNSNLGHLNQETMEFSKSDTIPKTKLLVYEID</sequence>
<comment type="caution">
    <text evidence="3">The sequence shown here is derived from an EMBL/GenBank/DDBJ whole genome shotgun (WGS) entry which is preliminary data.</text>
</comment>
<dbReference type="RefSeq" id="WP_138657796.1">
    <property type="nucleotide sequence ID" value="NZ_VATY01000002.1"/>
</dbReference>
<dbReference type="SUPFAM" id="SSF63829">
    <property type="entry name" value="Calcium-dependent phosphotriesterase"/>
    <property type="match status" value="1"/>
</dbReference>
<accession>A0A5S3PQ33</accession>
<name>A0A5S3PQ33_9FLAO</name>
<dbReference type="GO" id="GO:0016787">
    <property type="term" value="F:hydrolase activity"/>
    <property type="evidence" value="ECO:0007669"/>
    <property type="project" value="UniProtKB-KW"/>
</dbReference>
<keyword evidence="1" id="KW-0378">Hydrolase</keyword>
<dbReference type="InterPro" id="IPR011042">
    <property type="entry name" value="6-blade_b-propeller_TolB-like"/>
</dbReference>
<dbReference type="PANTHER" id="PTHR47572">
    <property type="entry name" value="LIPOPROTEIN-RELATED"/>
    <property type="match status" value="1"/>
</dbReference>
<reference evidence="3 4" key="1">
    <citation type="submission" date="2019-05" db="EMBL/GenBank/DDBJ databases">
        <authorList>
            <person name="Zhang J.-Y."/>
            <person name="Feg X."/>
            <person name="Du Z.-J."/>
        </authorList>
    </citation>
    <scope>NUCLEOTIDE SEQUENCE [LARGE SCALE GENOMIC DNA]</scope>
    <source>
        <strain evidence="3 4">RZ26</strain>
    </source>
</reference>